<dbReference type="InterPro" id="IPR018247">
    <property type="entry name" value="EF_Hand_1_Ca_BS"/>
</dbReference>
<evidence type="ECO:0000256" key="7">
    <source>
        <dbReference type="ARBA" id="ARBA00022989"/>
    </source>
</evidence>
<keyword evidence="3" id="KW-1003">Cell membrane</keyword>
<evidence type="ECO:0000256" key="11">
    <source>
        <dbReference type="ARBA" id="ARBA00023180"/>
    </source>
</evidence>
<dbReference type="InterPro" id="IPR002159">
    <property type="entry name" value="CD36_fam"/>
</dbReference>
<keyword evidence="8 12" id="KW-0472">Membrane</keyword>
<evidence type="ECO:0000256" key="3">
    <source>
        <dbReference type="ARBA" id="ARBA00022475"/>
    </source>
</evidence>
<evidence type="ECO:0000256" key="1">
    <source>
        <dbReference type="ARBA" id="ARBA00004651"/>
    </source>
</evidence>
<dbReference type="Pfam" id="PF01130">
    <property type="entry name" value="CD36"/>
    <property type="match status" value="1"/>
</dbReference>
<evidence type="ECO:0000256" key="9">
    <source>
        <dbReference type="ARBA" id="ARBA00023157"/>
    </source>
</evidence>
<dbReference type="KEGG" id="btab:109043345"/>
<dbReference type="Proteomes" id="UP001152759">
    <property type="component" value="Chromosome 3"/>
</dbReference>
<comment type="subcellular location">
    <subcellularLocation>
        <location evidence="1">Cell membrane</location>
        <topology evidence="1">Multi-pass membrane protein</topology>
    </subcellularLocation>
</comment>
<keyword evidence="9" id="KW-1015">Disulfide bond</keyword>
<evidence type="ECO:0008006" key="15">
    <source>
        <dbReference type="Google" id="ProtNLM"/>
    </source>
</evidence>
<dbReference type="GO" id="GO:0005886">
    <property type="term" value="C:plasma membrane"/>
    <property type="evidence" value="ECO:0007669"/>
    <property type="project" value="UniProtKB-SubCell"/>
</dbReference>
<evidence type="ECO:0000256" key="12">
    <source>
        <dbReference type="SAM" id="Phobius"/>
    </source>
</evidence>
<evidence type="ECO:0000256" key="5">
    <source>
        <dbReference type="ARBA" id="ARBA00022692"/>
    </source>
</evidence>
<dbReference type="GO" id="GO:0007608">
    <property type="term" value="P:sensory perception of smell"/>
    <property type="evidence" value="ECO:0007669"/>
    <property type="project" value="UniProtKB-KW"/>
</dbReference>
<accession>A0A9P0A837</accession>
<keyword evidence="14" id="KW-1185">Reference proteome</keyword>
<gene>
    <name evidence="13" type="ORF">BEMITA_LOCUS5194</name>
</gene>
<dbReference type="PANTHER" id="PTHR11923">
    <property type="entry name" value="SCAVENGER RECEPTOR CLASS B TYPE-1 SR-B1"/>
    <property type="match status" value="1"/>
</dbReference>
<keyword evidence="5 12" id="KW-0812">Transmembrane</keyword>
<evidence type="ECO:0000256" key="6">
    <source>
        <dbReference type="ARBA" id="ARBA00022725"/>
    </source>
</evidence>
<evidence type="ECO:0000313" key="14">
    <source>
        <dbReference type="Proteomes" id="UP001152759"/>
    </source>
</evidence>
<proteinExistence type="inferred from homology"/>
<reference evidence="13" key="1">
    <citation type="submission" date="2021-12" db="EMBL/GenBank/DDBJ databases">
        <authorList>
            <person name="King R."/>
        </authorList>
    </citation>
    <scope>NUCLEOTIDE SEQUENCE</scope>
</reference>
<keyword evidence="7 12" id="KW-1133">Transmembrane helix</keyword>
<evidence type="ECO:0000313" key="13">
    <source>
        <dbReference type="EMBL" id="CAH0386029.1"/>
    </source>
</evidence>
<keyword evidence="11" id="KW-0325">Glycoprotein</keyword>
<keyword evidence="10" id="KW-0675">Receptor</keyword>
<dbReference type="PROSITE" id="PS00018">
    <property type="entry name" value="EF_HAND_1"/>
    <property type="match status" value="1"/>
</dbReference>
<dbReference type="PANTHER" id="PTHR11923:SF69">
    <property type="entry name" value="SENSORY NEURON MEMBRANE PROTEIN 1"/>
    <property type="match status" value="1"/>
</dbReference>
<keyword evidence="4" id="KW-0716">Sensory transduction</keyword>
<dbReference type="AlphaFoldDB" id="A0A9P0A837"/>
<evidence type="ECO:0000256" key="2">
    <source>
        <dbReference type="ARBA" id="ARBA00010532"/>
    </source>
</evidence>
<organism evidence="13 14">
    <name type="scientific">Bemisia tabaci</name>
    <name type="common">Sweetpotato whitefly</name>
    <name type="synonym">Aleurodes tabaci</name>
    <dbReference type="NCBI Taxonomy" id="7038"/>
    <lineage>
        <taxon>Eukaryota</taxon>
        <taxon>Metazoa</taxon>
        <taxon>Ecdysozoa</taxon>
        <taxon>Arthropoda</taxon>
        <taxon>Hexapoda</taxon>
        <taxon>Insecta</taxon>
        <taxon>Pterygota</taxon>
        <taxon>Neoptera</taxon>
        <taxon>Paraneoptera</taxon>
        <taxon>Hemiptera</taxon>
        <taxon>Sternorrhyncha</taxon>
        <taxon>Aleyrodoidea</taxon>
        <taxon>Aleyrodidae</taxon>
        <taxon>Aleyrodinae</taxon>
        <taxon>Bemisia</taxon>
    </lineage>
</organism>
<protein>
    <recommendedName>
        <fullName evidence="15">Sensory neuron membrane protein</fullName>
    </recommendedName>
</protein>
<keyword evidence="6" id="KW-0552">Olfaction</keyword>
<evidence type="ECO:0000256" key="8">
    <source>
        <dbReference type="ARBA" id="ARBA00023136"/>
    </source>
</evidence>
<dbReference type="EMBL" id="OU963864">
    <property type="protein sequence ID" value="CAH0386029.1"/>
    <property type="molecule type" value="Genomic_DNA"/>
</dbReference>
<evidence type="ECO:0000256" key="4">
    <source>
        <dbReference type="ARBA" id="ARBA00022606"/>
    </source>
</evidence>
<evidence type="ECO:0000256" key="10">
    <source>
        <dbReference type="ARBA" id="ARBA00023170"/>
    </source>
</evidence>
<name>A0A9P0A837_BEMTA</name>
<dbReference type="GO" id="GO:0005044">
    <property type="term" value="F:scavenger receptor activity"/>
    <property type="evidence" value="ECO:0007669"/>
    <property type="project" value="TreeGrafter"/>
</dbReference>
<sequence>MQAAAKLIFIASVLAGATFYIHNFFFPDFMVKTMKEEKTLKRDGEIRKAWERAPIPLEFKVYLFNVTNPNEAAKGAKINLQQVGPYVYDEWKSKANITDYPKEDAVTFHMLNTFVFDANKSGSLTGDELIYVPHVLIVGLASAILRMNPESIGYLDMAIPFLFGDPSTVFVPVTVRDLLFDGLPVNCNETHFAQAIFCNEFQKNPGFVRKDEQTFLFSIFGARNGTPDPIMFKVNRGLRNPQLVGEVMEYNRSKAQKVWSAAKCNEIRGTDSTILPSFVTKDGFDVFAADFCRVISSKFVRELDYKGIPAYEYTVDFGDPADSEKHCYCTSYETCLKKNTIDLTLCAGVPFVVSMPHFYLSDPEYVNAVGGLSPRKEEHEVVFVVEPMSGTPTMAKRRVQFNIILSRNSEITLLHDLNEKQVILPLFWVDEGVELGEKYLSQLRMLTGLPGMVNIGAIVIELIAGGLVIAAMYIKFGRARMGKQSPEGNNQ</sequence>
<dbReference type="GO" id="GO:0005737">
    <property type="term" value="C:cytoplasm"/>
    <property type="evidence" value="ECO:0007669"/>
    <property type="project" value="TreeGrafter"/>
</dbReference>
<dbReference type="PRINTS" id="PR01609">
    <property type="entry name" value="CD36FAMILY"/>
</dbReference>
<comment type="similarity">
    <text evidence="2">Belongs to the CD36 family.</text>
</comment>
<feature type="transmembrane region" description="Helical" evidence="12">
    <location>
        <begin position="7"/>
        <end position="26"/>
    </location>
</feature>
<feature type="transmembrane region" description="Helical" evidence="12">
    <location>
        <begin position="451"/>
        <end position="474"/>
    </location>
</feature>